<keyword evidence="1" id="KW-0732">Signal</keyword>
<gene>
    <name evidence="2" type="ORF">C8Z91_10570</name>
</gene>
<comment type="caution">
    <text evidence="2">The sequence shown here is derived from an EMBL/GenBank/DDBJ whole genome shotgun (WGS) entry which is preliminary data.</text>
</comment>
<proteinExistence type="predicted"/>
<accession>A0A2T6G4Y0</accession>
<evidence type="ECO:0000256" key="1">
    <source>
        <dbReference type="SAM" id="SignalP"/>
    </source>
</evidence>
<organism evidence="2 3">
    <name type="scientific">Paenibacillus elgii</name>
    <dbReference type="NCBI Taxonomy" id="189691"/>
    <lineage>
        <taxon>Bacteria</taxon>
        <taxon>Bacillati</taxon>
        <taxon>Bacillota</taxon>
        <taxon>Bacilli</taxon>
        <taxon>Bacillales</taxon>
        <taxon>Paenibacillaceae</taxon>
        <taxon>Paenibacillus</taxon>
    </lineage>
</organism>
<dbReference type="Proteomes" id="UP000244184">
    <property type="component" value="Unassembled WGS sequence"/>
</dbReference>
<feature type="signal peptide" evidence="1">
    <location>
        <begin position="1"/>
        <end position="28"/>
    </location>
</feature>
<evidence type="ECO:0000313" key="2">
    <source>
        <dbReference type="EMBL" id="PUA39211.1"/>
    </source>
</evidence>
<name>A0A2T6G4Y0_9BACL</name>
<evidence type="ECO:0000313" key="3">
    <source>
        <dbReference type="Proteomes" id="UP000244184"/>
    </source>
</evidence>
<dbReference type="RefSeq" id="WP_108531382.1">
    <property type="nucleotide sequence ID" value="NZ_PYHP01000026.1"/>
</dbReference>
<dbReference type="EMBL" id="PYHP01000026">
    <property type="protein sequence ID" value="PUA39211.1"/>
    <property type="molecule type" value="Genomic_DNA"/>
</dbReference>
<protein>
    <submittedName>
        <fullName evidence="2">Uncharacterized protein</fullName>
    </submittedName>
</protein>
<dbReference type="AlphaFoldDB" id="A0A2T6G4Y0"/>
<feature type="chain" id="PRO_5015396073" evidence="1">
    <location>
        <begin position="29"/>
        <end position="241"/>
    </location>
</feature>
<reference evidence="2 3" key="1">
    <citation type="submission" date="2018-03" db="EMBL/GenBank/DDBJ databases">
        <title>Genome sequence of Paenibacillus elgii strain AC13 an antimicrobial compound producing bacteria.</title>
        <authorList>
            <person name="Kurokawa A.S."/>
            <person name="Araujo J.F."/>
            <person name="Costa R.A."/>
            <person name="Ortega D.B."/>
            <person name="Pires A.S."/>
            <person name="Pappas G.J.Jr."/>
            <person name="Franco O.L."/>
            <person name="Barreto C."/>
            <person name="Magalhaes B.S."/>
            <person name="Kruger R.H."/>
        </authorList>
    </citation>
    <scope>NUCLEOTIDE SEQUENCE [LARGE SCALE GENOMIC DNA]</scope>
    <source>
        <strain evidence="2 3">AC13</strain>
    </source>
</reference>
<sequence>MNRKGLKTFVASVVSAVFILTSANGALASTSPAVNQESAVSLTKKFVQTEDHAAAWNSFTESQKAEVKNFISTYKTATVQDSSSFASQKVEIEKNLNENEKLATLAYFTPINTNTEVVKEGTSPASALTASATVTYKWVELESNASNVFGQVLWRWFHKTYWGYDGEKVSDVRIEYWPAVEGILWSYVELMDKDVKVSPQSTFATTYSQGHFKFHVSIVDVQHAYPRIGITIKNDGTWTRD</sequence>